<accession>A0ABP8NMH6</accession>
<name>A0ABP8NMH6_9BACT</name>
<gene>
    <name evidence="2" type="ORF">GCM10023156_62250</name>
</gene>
<reference evidence="3" key="1">
    <citation type="journal article" date="2019" name="Int. J. Syst. Evol. Microbiol.">
        <title>The Global Catalogue of Microorganisms (GCM) 10K type strain sequencing project: providing services to taxonomists for standard genome sequencing and annotation.</title>
        <authorList>
            <consortium name="The Broad Institute Genomics Platform"/>
            <consortium name="The Broad Institute Genome Sequencing Center for Infectious Disease"/>
            <person name="Wu L."/>
            <person name="Ma J."/>
        </authorList>
    </citation>
    <scope>NUCLEOTIDE SEQUENCE [LARGE SCALE GENOMIC DNA]</scope>
    <source>
        <strain evidence="3">JCM 17759</strain>
    </source>
</reference>
<comment type="caution">
    <text evidence="2">The sequence shown here is derived from an EMBL/GenBank/DDBJ whole genome shotgun (WGS) entry which is preliminary data.</text>
</comment>
<dbReference type="Proteomes" id="UP001500840">
    <property type="component" value="Unassembled WGS sequence"/>
</dbReference>
<evidence type="ECO:0000256" key="1">
    <source>
        <dbReference type="SAM" id="SignalP"/>
    </source>
</evidence>
<evidence type="ECO:0000313" key="3">
    <source>
        <dbReference type="Proteomes" id="UP001500840"/>
    </source>
</evidence>
<evidence type="ECO:0008006" key="4">
    <source>
        <dbReference type="Google" id="ProtNLM"/>
    </source>
</evidence>
<proteinExistence type="predicted"/>
<feature type="chain" id="PRO_5046218106" description="Secreted protein" evidence="1">
    <location>
        <begin position="28"/>
        <end position="110"/>
    </location>
</feature>
<protein>
    <recommendedName>
        <fullName evidence="4">Secreted protein</fullName>
    </recommendedName>
</protein>
<keyword evidence="3" id="KW-1185">Reference proteome</keyword>
<feature type="signal peptide" evidence="1">
    <location>
        <begin position="1"/>
        <end position="27"/>
    </location>
</feature>
<dbReference type="RefSeq" id="WP_345327547.1">
    <property type="nucleotide sequence ID" value="NZ_BAABGA010000107.1"/>
</dbReference>
<evidence type="ECO:0000313" key="2">
    <source>
        <dbReference type="EMBL" id="GAA4469752.1"/>
    </source>
</evidence>
<keyword evidence="1" id="KW-0732">Signal</keyword>
<sequence length="110" mass="12476">MLNKKIYLPVIALAVAFTFALGSEAQAQHGHGWGHGHSSFHSGHVYQPVTQTHWAHGVQQSFSPNYGWQQPTFHNTTHLDYHGPQISRHGNHLHVQPGHYDVHRSGHWDH</sequence>
<dbReference type="EMBL" id="BAABGA010000107">
    <property type="protein sequence ID" value="GAA4469752.1"/>
    <property type="molecule type" value="Genomic_DNA"/>
</dbReference>
<organism evidence="2 3">
    <name type="scientific">Novipirellula rosea</name>
    <dbReference type="NCBI Taxonomy" id="1031540"/>
    <lineage>
        <taxon>Bacteria</taxon>
        <taxon>Pseudomonadati</taxon>
        <taxon>Planctomycetota</taxon>
        <taxon>Planctomycetia</taxon>
        <taxon>Pirellulales</taxon>
        <taxon>Pirellulaceae</taxon>
        <taxon>Novipirellula</taxon>
    </lineage>
</organism>